<evidence type="ECO:0000313" key="1">
    <source>
        <dbReference type="EMBL" id="DAG02535.1"/>
    </source>
</evidence>
<name>A0A8S5V7E4_9CAUD</name>
<sequence length="44" mass="4580">MSYSARLERAFCVFTPKFSGRAVSGSNGVLSSIIKAQSDGTPVG</sequence>
<accession>A0A8S5V7E4</accession>
<reference evidence="1" key="1">
    <citation type="journal article" date="2021" name="Proc. Natl. Acad. Sci. U.S.A.">
        <title>A Catalog of Tens of Thousands of Viruses from Human Metagenomes Reveals Hidden Associations with Chronic Diseases.</title>
        <authorList>
            <person name="Tisza M.J."/>
            <person name="Buck C.B."/>
        </authorList>
    </citation>
    <scope>NUCLEOTIDE SEQUENCE</scope>
    <source>
        <strain evidence="1">CtneY2</strain>
    </source>
</reference>
<protein>
    <submittedName>
        <fullName evidence="1">Uncharacterized protein</fullName>
    </submittedName>
</protein>
<dbReference type="EMBL" id="BK016210">
    <property type="protein sequence ID" value="DAG02535.1"/>
    <property type="molecule type" value="Genomic_DNA"/>
</dbReference>
<proteinExistence type="predicted"/>
<organism evidence="1">
    <name type="scientific">Siphoviridae sp. ctneY2</name>
    <dbReference type="NCBI Taxonomy" id="2825664"/>
    <lineage>
        <taxon>Viruses</taxon>
        <taxon>Duplodnaviria</taxon>
        <taxon>Heunggongvirae</taxon>
        <taxon>Uroviricota</taxon>
        <taxon>Caudoviricetes</taxon>
    </lineage>
</organism>